<feature type="compositionally biased region" description="Basic and acidic residues" evidence="1">
    <location>
        <begin position="99"/>
        <end position="108"/>
    </location>
</feature>
<feature type="compositionally biased region" description="Basic and acidic residues" evidence="1">
    <location>
        <begin position="71"/>
        <end position="80"/>
    </location>
</feature>
<gene>
    <name evidence="2" type="ORF">B0A52_00570</name>
</gene>
<feature type="compositionally biased region" description="Basic and acidic residues" evidence="1">
    <location>
        <begin position="1"/>
        <end position="11"/>
    </location>
</feature>
<feature type="region of interest" description="Disordered" evidence="1">
    <location>
        <begin position="1"/>
        <end position="23"/>
    </location>
</feature>
<evidence type="ECO:0000256" key="1">
    <source>
        <dbReference type="SAM" id="MobiDB-lite"/>
    </source>
</evidence>
<dbReference type="EMBL" id="NAJM01000002">
    <property type="protein sequence ID" value="RVX75218.1"/>
    <property type="molecule type" value="Genomic_DNA"/>
</dbReference>
<organism evidence="2 3">
    <name type="scientific">Exophiala mesophila</name>
    <name type="common">Black yeast-like fungus</name>
    <dbReference type="NCBI Taxonomy" id="212818"/>
    <lineage>
        <taxon>Eukaryota</taxon>
        <taxon>Fungi</taxon>
        <taxon>Dikarya</taxon>
        <taxon>Ascomycota</taxon>
        <taxon>Pezizomycotina</taxon>
        <taxon>Eurotiomycetes</taxon>
        <taxon>Chaetothyriomycetidae</taxon>
        <taxon>Chaetothyriales</taxon>
        <taxon>Herpotrichiellaceae</taxon>
        <taxon>Exophiala</taxon>
    </lineage>
</organism>
<feature type="compositionally biased region" description="Basic and acidic residues" evidence="1">
    <location>
        <begin position="215"/>
        <end position="231"/>
    </location>
</feature>
<sequence>MSDSDSSHAPEKGSLSDSSLENSLRQQVIKAQKAGQDIIVNAIRAASENALGLELGFFKNHDTWSSRSKQIIRDQNDIEPPRSPSPLPAASPTKPTQKRTSEERDAWPRKRKKTLAKPVEESTSDELSSPPSDDDSESYDERPPKVQKQKKNPQPKSAAKPTTLKKGKKSGAAKSPSDGELTSSSPSSEVDHSESATVKARKVTKSDSTSIKTKSKSEPVKQSRLVVDVKDNNNQTTPKTMELDDGSDSDLSSLIDEAPVAQKKEKVQKSSRQSSQTKKQPKSRSQAKIDADLDPDQAEIKRLQGWLTKCGIRKMWYKELQPYDTSRAKIKHLKDMLTEAGMTGRYSIEKANQIRDARELAADIEEVQAGAERWGKDEDTGQDRGRNGPGDEAKPGRRLVRGSRNYDFLSSDGEETD</sequence>
<reference evidence="2 3" key="1">
    <citation type="submission" date="2017-03" db="EMBL/GenBank/DDBJ databases">
        <title>Genomes of endolithic fungi from Antarctica.</title>
        <authorList>
            <person name="Coleine C."/>
            <person name="Masonjones S."/>
            <person name="Stajich J.E."/>
        </authorList>
    </citation>
    <scope>NUCLEOTIDE SEQUENCE [LARGE SCALE GENOMIC DNA]</scope>
    <source>
        <strain evidence="2 3">CCFEE 6314</strain>
    </source>
</reference>
<dbReference type="Proteomes" id="UP000288859">
    <property type="component" value="Unassembled WGS sequence"/>
</dbReference>
<dbReference type="InterPro" id="IPR037647">
    <property type="entry name" value="HIRIP3"/>
</dbReference>
<dbReference type="PANTHER" id="PTHR15410:SF2">
    <property type="entry name" value="HIRA-INTERACTING PROTEIN 3"/>
    <property type="match status" value="1"/>
</dbReference>
<evidence type="ECO:0008006" key="4">
    <source>
        <dbReference type="Google" id="ProtNLM"/>
    </source>
</evidence>
<dbReference type="GO" id="GO:0005634">
    <property type="term" value="C:nucleus"/>
    <property type="evidence" value="ECO:0007669"/>
    <property type="project" value="TreeGrafter"/>
</dbReference>
<dbReference type="OrthoDB" id="552755at2759"/>
<proteinExistence type="predicted"/>
<feature type="region of interest" description="Disordered" evidence="1">
    <location>
        <begin position="366"/>
        <end position="417"/>
    </location>
</feature>
<feature type="compositionally biased region" description="Basic and acidic residues" evidence="1">
    <location>
        <begin position="373"/>
        <end position="395"/>
    </location>
</feature>
<feature type="region of interest" description="Disordered" evidence="1">
    <location>
        <begin position="59"/>
        <end position="298"/>
    </location>
</feature>
<protein>
    <recommendedName>
        <fullName evidence="4">Transcriptional regulator</fullName>
    </recommendedName>
</protein>
<name>A0A438NHL5_EXOME</name>
<accession>A0A438NHL5</accession>
<dbReference type="PANTHER" id="PTHR15410">
    <property type="entry name" value="HIRA-INTERACTING PROTEIN 3"/>
    <property type="match status" value="1"/>
</dbReference>
<feature type="compositionally biased region" description="Low complexity" evidence="1">
    <location>
        <begin position="270"/>
        <end position="286"/>
    </location>
</feature>
<comment type="caution">
    <text evidence="2">The sequence shown here is derived from an EMBL/GenBank/DDBJ whole genome shotgun (WGS) entry which is preliminary data.</text>
</comment>
<dbReference type="VEuPathDB" id="FungiDB:PV10_00051"/>
<evidence type="ECO:0000313" key="3">
    <source>
        <dbReference type="Proteomes" id="UP000288859"/>
    </source>
</evidence>
<evidence type="ECO:0000313" key="2">
    <source>
        <dbReference type="EMBL" id="RVX75218.1"/>
    </source>
</evidence>
<dbReference type="AlphaFoldDB" id="A0A438NHL5"/>